<dbReference type="GO" id="GO:0016787">
    <property type="term" value="F:hydrolase activity"/>
    <property type="evidence" value="ECO:0007669"/>
    <property type="project" value="UniProtKB-KW"/>
</dbReference>
<organism evidence="1 2">
    <name type="scientific">Chitinophaga agri</name>
    <dbReference type="NCBI Taxonomy" id="2703787"/>
    <lineage>
        <taxon>Bacteria</taxon>
        <taxon>Pseudomonadati</taxon>
        <taxon>Bacteroidota</taxon>
        <taxon>Chitinophagia</taxon>
        <taxon>Chitinophagales</taxon>
        <taxon>Chitinophagaceae</taxon>
        <taxon>Chitinophaga</taxon>
    </lineage>
</organism>
<keyword evidence="1" id="KW-0378">Hydrolase</keyword>
<dbReference type="SUPFAM" id="SSF52266">
    <property type="entry name" value="SGNH hydrolase"/>
    <property type="match status" value="1"/>
</dbReference>
<protein>
    <submittedName>
        <fullName evidence="1">SGNH/GDSL hydrolase family protein</fullName>
    </submittedName>
</protein>
<dbReference type="RefSeq" id="WP_162335081.1">
    <property type="nucleotide sequence ID" value="NZ_CP048113.1"/>
</dbReference>
<dbReference type="SUPFAM" id="SSF48452">
    <property type="entry name" value="TPR-like"/>
    <property type="match status" value="1"/>
</dbReference>
<reference evidence="1 2" key="1">
    <citation type="submission" date="2020-01" db="EMBL/GenBank/DDBJ databases">
        <title>Complete genome sequence of Chitinophaga sp. H33E-04 isolated from quinoa roots.</title>
        <authorList>
            <person name="Weon H.-Y."/>
            <person name="Lee S.A."/>
        </authorList>
    </citation>
    <scope>NUCLEOTIDE SEQUENCE [LARGE SCALE GENOMIC DNA]</scope>
    <source>
        <strain evidence="1 2">H33E-04</strain>
    </source>
</reference>
<dbReference type="Gene3D" id="1.25.40.10">
    <property type="entry name" value="Tetratricopeptide repeat domain"/>
    <property type="match status" value="1"/>
</dbReference>
<name>A0A6B9ZQ27_9BACT</name>
<dbReference type="KEGG" id="chih:GWR21_28385"/>
<dbReference type="Proteomes" id="UP000476411">
    <property type="component" value="Chromosome"/>
</dbReference>
<dbReference type="AlphaFoldDB" id="A0A6B9ZQ27"/>
<gene>
    <name evidence="1" type="ORF">GWR21_28385</name>
</gene>
<keyword evidence="2" id="KW-1185">Reference proteome</keyword>
<sequence length="693" mass="79310">MLLSTSKEQRKEYATLLTDLLYTDSDDKELKASLIRKLGYEEEAVISHTSESDLLVDGTVGIYKREGEGRTAVFSRNVDEKDRWSYFADIHSIPAVGDKRRVVFLGESVGRGFLLDPDYTPSIVLEYQLNQLAGREEYEVIDLAETNLGLPELLRRYRQCYQLHPDMIVFLAGNNWRYELLRAIEGKPDVYQRLVRALQENEQMQSVGKMIEDIFADVVTAFLETVGRLSRENNVPVIFAIPEFNLLDCRSTQAEQYISTLHGEGIDEWVTCKIVAEKAFAAHDLTTCIANAQRMIALDCTHPSGYELLADCWLQQGKYEEARACLENAKDTALYFRTDSKPRIFNIIRETILSKAAENNVHILDIKAVFDTYQNGRLPGRELFLDYCHFTVEGIQVAMNAVSNRLFNIDKGTDHPPMVVKSPEAKAITRGLGHLFAAIHNAHWGQSYEILYYHCCKALENYKQVARLMVYYCDMMSRKTANNLCKSLEMILKSSEYNLDRYVHALLPPRNKKSLETELVSAMVDALKTVQIDLTKYVREIRVAEHNQKDDPTNLLLPFYCLSSYEEFQGSNNAFYQARNYRSVFKVVGTGGHTLKIDVELRVPYQTQATAKALLYMNDAPVTELEVTNDWVRYELEIPAGKLHNDVNELSVHWPLPGELPLKPKERTRTLSLLDNMFFVFGEISLLNVRFNS</sequence>
<dbReference type="EMBL" id="CP048113">
    <property type="protein sequence ID" value="QHS63365.1"/>
    <property type="molecule type" value="Genomic_DNA"/>
</dbReference>
<dbReference type="InterPro" id="IPR011990">
    <property type="entry name" value="TPR-like_helical_dom_sf"/>
</dbReference>
<accession>A0A6B9ZQ27</accession>
<proteinExistence type="predicted"/>
<evidence type="ECO:0000313" key="1">
    <source>
        <dbReference type="EMBL" id="QHS63365.1"/>
    </source>
</evidence>
<evidence type="ECO:0000313" key="2">
    <source>
        <dbReference type="Proteomes" id="UP000476411"/>
    </source>
</evidence>